<name>A0ABU2SGM1_9ACTN</name>
<keyword evidence="2" id="KW-1185">Reference proteome</keyword>
<dbReference type="Proteomes" id="UP001180531">
    <property type="component" value="Unassembled WGS sequence"/>
</dbReference>
<dbReference type="EMBL" id="JAVRFI010000001">
    <property type="protein sequence ID" value="MDT0447781.1"/>
    <property type="molecule type" value="Genomic_DNA"/>
</dbReference>
<evidence type="ECO:0008006" key="3">
    <source>
        <dbReference type="Google" id="ProtNLM"/>
    </source>
</evidence>
<gene>
    <name evidence="1" type="ORF">RM609_01500</name>
</gene>
<evidence type="ECO:0000313" key="1">
    <source>
        <dbReference type="EMBL" id="MDT0447781.1"/>
    </source>
</evidence>
<dbReference type="RefSeq" id="WP_311607196.1">
    <property type="nucleotide sequence ID" value="NZ_JAVRFI010000001.1"/>
</dbReference>
<proteinExistence type="predicted"/>
<comment type="caution">
    <text evidence="1">The sequence shown here is derived from an EMBL/GenBank/DDBJ whole genome shotgun (WGS) entry which is preliminary data.</text>
</comment>
<evidence type="ECO:0000313" key="2">
    <source>
        <dbReference type="Proteomes" id="UP001180531"/>
    </source>
</evidence>
<organism evidence="1 2">
    <name type="scientific">Streptomyces hesseae</name>
    <dbReference type="NCBI Taxonomy" id="3075519"/>
    <lineage>
        <taxon>Bacteria</taxon>
        <taxon>Bacillati</taxon>
        <taxon>Actinomycetota</taxon>
        <taxon>Actinomycetes</taxon>
        <taxon>Kitasatosporales</taxon>
        <taxon>Streptomycetaceae</taxon>
        <taxon>Streptomyces</taxon>
    </lineage>
</organism>
<accession>A0ABU2SGM1</accession>
<protein>
    <recommendedName>
        <fullName evidence="3">Phage protein</fullName>
    </recommendedName>
</protein>
<sequence length="154" mass="16914">MRQVHAPDQGVPQYGKIHSARQRHAVLHLLCQICAQEPDENPDGVLWLLPTLPGRPPEDDGDGIITTYPPICQPCSRLALRQCPPLRRGYALLRVRDVQVHGIHGAAFTLTASRAVLHEAVEHAYGDPALAKVVAVQQLLRLTDYQAAGDTEPQ</sequence>
<reference evidence="1" key="1">
    <citation type="submission" date="2024-05" db="EMBL/GenBank/DDBJ databases">
        <title>30 novel species of actinomycetes from the DSMZ collection.</title>
        <authorList>
            <person name="Nouioui I."/>
        </authorList>
    </citation>
    <scope>NUCLEOTIDE SEQUENCE</scope>
    <source>
        <strain evidence="1">DSM 40473</strain>
    </source>
</reference>